<gene>
    <name evidence="6" type="ORF">M0812_11208</name>
</gene>
<keyword evidence="2" id="KW-0677">Repeat</keyword>
<organism evidence="6 7">
    <name type="scientific">Anaeramoeba flamelloides</name>
    <dbReference type="NCBI Taxonomy" id="1746091"/>
    <lineage>
        <taxon>Eukaryota</taxon>
        <taxon>Metamonada</taxon>
        <taxon>Anaeramoebidae</taxon>
        <taxon>Anaeramoeba</taxon>
    </lineage>
</organism>
<dbReference type="Gene3D" id="2.60.40.150">
    <property type="entry name" value="C2 domain"/>
    <property type="match status" value="1"/>
</dbReference>
<dbReference type="GO" id="GO:0005544">
    <property type="term" value="F:calcium-dependent phospholipid binding"/>
    <property type="evidence" value="ECO:0007669"/>
    <property type="project" value="InterPro"/>
</dbReference>
<dbReference type="InterPro" id="IPR045052">
    <property type="entry name" value="Copine"/>
</dbReference>
<proteinExistence type="inferred from homology"/>
<dbReference type="InterPro" id="IPR036465">
    <property type="entry name" value="vWFA_dom_sf"/>
</dbReference>
<dbReference type="CDD" id="cd04047">
    <property type="entry name" value="C2B_Copine"/>
    <property type="match status" value="1"/>
</dbReference>
<dbReference type="InterPro" id="IPR002035">
    <property type="entry name" value="VWF_A"/>
</dbReference>
<evidence type="ECO:0000256" key="2">
    <source>
        <dbReference type="ARBA" id="ARBA00022737"/>
    </source>
</evidence>
<dbReference type="PROSITE" id="PS50004">
    <property type="entry name" value="C2"/>
    <property type="match status" value="1"/>
</dbReference>
<feature type="compositionally biased region" description="Basic and acidic residues" evidence="3">
    <location>
        <begin position="525"/>
        <end position="544"/>
    </location>
</feature>
<evidence type="ECO:0000313" key="7">
    <source>
        <dbReference type="Proteomes" id="UP001146793"/>
    </source>
</evidence>
<dbReference type="GO" id="GO:0071277">
    <property type="term" value="P:cellular response to calcium ion"/>
    <property type="evidence" value="ECO:0007669"/>
    <property type="project" value="TreeGrafter"/>
</dbReference>
<name>A0AAV7ZTK1_9EUKA</name>
<dbReference type="InterPro" id="IPR000008">
    <property type="entry name" value="C2_dom"/>
</dbReference>
<dbReference type="PANTHER" id="PTHR10857">
    <property type="entry name" value="COPINE"/>
    <property type="match status" value="1"/>
</dbReference>
<comment type="similarity">
    <text evidence="1">Belongs to the copine family.</text>
</comment>
<dbReference type="Proteomes" id="UP001146793">
    <property type="component" value="Unassembled WGS sequence"/>
</dbReference>
<dbReference type="PANTHER" id="PTHR10857:SF106">
    <property type="entry name" value="C2 DOMAIN-CONTAINING PROTEIN"/>
    <property type="match status" value="1"/>
</dbReference>
<feature type="domain" description="C2" evidence="4">
    <location>
        <begin position="115"/>
        <end position="242"/>
    </location>
</feature>
<feature type="region of interest" description="Disordered" evidence="3">
    <location>
        <begin position="507"/>
        <end position="663"/>
    </location>
</feature>
<accession>A0AAV7ZTK1</accession>
<dbReference type="Pfam" id="PF00168">
    <property type="entry name" value="C2"/>
    <property type="match status" value="1"/>
</dbReference>
<dbReference type="SUPFAM" id="SSF49562">
    <property type="entry name" value="C2 domain (Calcium/lipid-binding domain, CaLB)"/>
    <property type="match status" value="1"/>
</dbReference>
<sequence>MENSQPKTTIQLSLNVLEFNEQNYQVVLFQKLSGETEWKQLESSQFIKKKKDLIQFEIPFIFELVQSLRLEFHNEKEISKKSLCGVTHFTLGNLIKKMKEKYTANITDPKNIEEKFGSLEIKVKENKINNLLLSMKWSATKIKKDWLNKPNSYLVFLKQTEGKKKKKKVYTKIYTTEIIPKTQDPSWKSFEILSFLLCECDHKKEILIECYDEKKNGKEVLIGVVETNLEEILNPKKNEFKLLDPNKKKRKKNQNYGILKLEEIKSSPKASMLDHLSEDINLSVVLGIDFTASNGQPNFPNSLHYRNPPNLNQYEQTIVSLCSIFSQYSDNNKIPAFGFGAKINTSSSNIASDCFPLNGNTADPECDGINGVLDSYARALEFVGLHGPTNFSTLISGAVSMSKVTKNSEYTILIIITDGELVDLLPTRTALMSASKLPLSIIIVGVGDQEDFTKLEYLSSKEFINEAKLNKNVVTIVNFNETFEKGEHEFTKMSLRNFQEQFVSYYKSKQPNRKNDEKENDEEIEKEKDLEIENENEIEKEKGKGKEKKSKTKEKDEKDEKEKKEGKEQINKKEKETEKTKSKSNKKEKEREKEKEKKSKTKEKEGKEEKENKPKKNENKSKSTEKKRKKEKEKEKEKDVKEKKTKSKEKEKKPKSTSDSSSD</sequence>
<dbReference type="InterPro" id="IPR010734">
    <property type="entry name" value="Copine_C"/>
</dbReference>
<dbReference type="AlphaFoldDB" id="A0AAV7ZTK1"/>
<evidence type="ECO:0000259" key="5">
    <source>
        <dbReference type="PROSITE" id="PS50234"/>
    </source>
</evidence>
<dbReference type="SMART" id="SM00327">
    <property type="entry name" value="VWA"/>
    <property type="match status" value="1"/>
</dbReference>
<protein>
    <submittedName>
        <fullName evidence="6">Copine-8</fullName>
    </submittedName>
</protein>
<dbReference type="InterPro" id="IPR037768">
    <property type="entry name" value="C2B_Copine"/>
</dbReference>
<evidence type="ECO:0000313" key="6">
    <source>
        <dbReference type="EMBL" id="KAJ3445336.1"/>
    </source>
</evidence>
<evidence type="ECO:0000259" key="4">
    <source>
        <dbReference type="PROSITE" id="PS50004"/>
    </source>
</evidence>
<dbReference type="EMBL" id="JANTQA010000023">
    <property type="protein sequence ID" value="KAJ3445336.1"/>
    <property type="molecule type" value="Genomic_DNA"/>
</dbReference>
<dbReference type="SUPFAM" id="SSF53300">
    <property type="entry name" value="vWA-like"/>
    <property type="match status" value="1"/>
</dbReference>
<dbReference type="PROSITE" id="PS50234">
    <property type="entry name" value="VWFA"/>
    <property type="match status" value="1"/>
</dbReference>
<dbReference type="InterPro" id="IPR035892">
    <property type="entry name" value="C2_domain_sf"/>
</dbReference>
<evidence type="ECO:0000256" key="3">
    <source>
        <dbReference type="SAM" id="MobiDB-lite"/>
    </source>
</evidence>
<reference evidence="6" key="1">
    <citation type="submission" date="2022-08" db="EMBL/GenBank/DDBJ databases">
        <title>Novel sulphate-reducing endosymbionts in the free-living metamonad Anaeramoeba.</title>
        <authorList>
            <person name="Jerlstrom-Hultqvist J."/>
            <person name="Cepicka I."/>
            <person name="Gallot-Lavallee L."/>
            <person name="Salas-Leiva D."/>
            <person name="Curtis B.A."/>
            <person name="Zahonova K."/>
            <person name="Pipaliya S."/>
            <person name="Dacks J."/>
            <person name="Roger A.J."/>
        </authorList>
    </citation>
    <scope>NUCLEOTIDE SEQUENCE</scope>
    <source>
        <strain evidence="6">Busselton2</strain>
    </source>
</reference>
<feature type="domain" description="VWFA" evidence="5">
    <location>
        <begin position="283"/>
        <end position="502"/>
    </location>
</feature>
<feature type="compositionally biased region" description="Basic and acidic residues" evidence="3">
    <location>
        <begin position="553"/>
        <end position="624"/>
    </location>
</feature>
<feature type="compositionally biased region" description="Basic and acidic residues" evidence="3">
    <location>
        <begin position="632"/>
        <end position="656"/>
    </location>
</feature>
<evidence type="ECO:0000256" key="1">
    <source>
        <dbReference type="ARBA" id="ARBA00009048"/>
    </source>
</evidence>
<dbReference type="GO" id="GO:0005886">
    <property type="term" value="C:plasma membrane"/>
    <property type="evidence" value="ECO:0007669"/>
    <property type="project" value="TreeGrafter"/>
</dbReference>
<dbReference type="Pfam" id="PF07002">
    <property type="entry name" value="Copine"/>
    <property type="match status" value="1"/>
</dbReference>
<comment type="caution">
    <text evidence="6">The sequence shown here is derived from an EMBL/GenBank/DDBJ whole genome shotgun (WGS) entry which is preliminary data.</text>
</comment>